<dbReference type="STRING" id="1229276.DI53_1914"/>
<reference evidence="2" key="1">
    <citation type="submission" date="2014-04" db="EMBL/GenBank/DDBJ databases">
        <title>Whole-Genome optical mapping and complete genome sequence of Sphingobacterium deserti sp. nov., a new spaces isolated from desert in the west of China.</title>
        <authorList>
            <person name="Teng C."/>
            <person name="Zhou Z."/>
            <person name="Li X."/>
            <person name="Chen M."/>
            <person name="Lin M."/>
            <person name="Wang L."/>
            <person name="Su S."/>
            <person name="Zhang C."/>
            <person name="Zhang W."/>
        </authorList>
    </citation>
    <scope>NUCLEOTIDE SEQUENCE [LARGE SCALE GENOMIC DNA]</scope>
    <source>
        <strain evidence="2">ACCC05744</strain>
    </source>
</reference>
<dbReference type="Proteomes" id="UP000031802">
    <property type="component" value="Unassembled WGS sequence"/>
</dbReference>
<dbReference type="AlphaFoldDB" id="A0A0B8T8N4"/>
<reference evidence="1 2" key="2">
    <citation type="journal article" date="2015" name="PLoS ONE">
        <title>Whole-Genome Optical Mapping and Finished Genome Sequence of Sphingobacterium deserti sp. nov., a New Species Isolated from the Western Desert of China.</title>
        <authorList>
            <person name="Teng C."/>
            <person name="Zhou Z."/>
            <person name="Molnar I."/>
            <person name="Li X."/>
            <person name="Tang R."/>
            <person name="Chen M."/>
            <person name="Wang L."/>
            <person name="Su S."/>
            <person name="Zhang W."/>
            <person name="Lin M."/>
        </authorList>
    </citation>
    <scope>NUCLEOTIDE SEQUENCE [LARGE SCALE GENOMIC DNA]</scope>
    <source>
        <strain evidence="2">ACCC05744</strain>
    </source>
</reference>
<keyword evidence="2" id="KW-1185">Reference proteome</keyword>
<comment type="caution">
    <text evidence="1">The sequence shown here is derived from an EMBL/GenBank/DDBJ whole genome shotgun (WGS) entry which is preliminary data.</text>
</comment>
<name>A0A0B8T8N4_9SPHI</name>
<evidence type="ECO:0000313" key="2">
    <source>
        <dbReference type="Proteomes" id="UP000031802"/>
    </source>
</evidence>
<proteinExistence type="predicted"/>
<sequence length="44" mass="5152">MLERASKISSVKLVIVGEYPGRSLLPDISYDRQETREYNQKMSY</sequence>
<protein>
    <submittedName>
        <fullName evidence="1">Uncharacterized protein</fullName>
    </submittedName>
</protein>
<accession>A0A0B8T8N4</accession>
<evidence type="ECO:0000313" key="1">
    <source>
        <dbReference type="EMBL" id="KGE14300.1"/>
    </source>
</evidence>
<dbReference type="EMBL" id="JJMU01000028">
    <property type="protein sequence ID" value="KGE14300.1"/>
    <property type="molecule type" value="Genomic_DNA"/>
</dbReference>
<gene>
    <name evidence="1" type="ORF">DI53_1914</name>
</gene>
<organism evidence="1 2">
    <name type="scientific">Sphingobacterium deserti</name>
    <dbReference type="NCBI Taxonomy" id="1229276"/>
    <lineage>
        <taxon>Bacteria</taxon>
        <taxon>Pseudomonadati</taxon>
        <taxon>Bacteroidota</taxon>
        <taxon>Sphingobacteriia</taxon>
        <taxon>Sphingobacteriales</taxon>
        <taxon>Sphingobacteriaceae</taxon>
        <taxon>Sphingobacterium</taxon>
    </lineage>
</organism>